<dbReference type="EMBL" id="JAFBFH010000001">
    <property type="protein sequence ID" value="MBM7713042.1"/>
    <property type="molecule type" value="Genomic_DNA"/>
</dbReference>
<protein>
    <recommendedName>
        <fullName evidence="3">Phage protein</fullName>
    </recommendedName>
</protein>
<accession>A0ABS2R0A1</accession>
<dbReference type="Proteomes" id="UP000823485">
    <property type="component" value="Unassembled WGS sequence"/>
</dbReference>
<comment type="caution">
    <text evidence="1">The sequence shown here is derived from an EMBL/GenBank/DDBJ whole genome shotgun (WGS) entry which is preliminary data.</text>
</comment>
<dbReference type="RefSeq" id="WP_205177847.1">
    <property type="nucleotide sequence ID" value="NZ_JAFBFH010000001.1"/>
</dbReference>
<reference evidence="1 2" key="1">
    <citation type="submission" date="2021-01" db="EMBL/GenBank/DDBJ databases">
        <title>Genomic Encyclopedia of Type Strains, Phase IV (KMG-IV): sequencing the most valuable type-strain genomes for metagenomic binning, comparative biology and taxonomic classification.</title>
        <authorList>
            <person name="Goeker M."/>
        </authorList>
    </citation>
    <scope>NUCLEOTIDE SEQUENCE [LARGE SCALE GENOMIC DNA]</scope>
    <source>
        <strain evidence="1 2">DSM 105453</strain>
    </source>
</reference>
<evidence type="ECO:0008006" key="3">
    <source>
        <dbReference type="Google" id="ProtNLM"/>
    </source>
</evidence>
<organism evidence="1 2">
    <name type="scientific">Siminovitchia thermophila</name>
    <dbReference type="NCBI Taxonomy" id="1245522"/>
    <lineage>
        <taxon>Bacteria</taxon>
        <taxon>Bacillati</taxon>
        <taxon>Bacillota</taxon>
        <taxon>Bacilli</taxon>
        <taxon>Bacillales</taxon>
        <taxon>Bacillaceae</taxon>
        <taxon>Siminovitchia</taxon>
    </lineage>
</organism>
<keyword evidence="2" id="KW-1185">Reference proteome</keyword>
<gene>
    <name evidence="1" type="ORF">JOC94_000008</name>
</gene>
<name>A0ABS2R0A1_9BACI</name>
<evidence type="ECO:0000313" key="1">
    <source>
        <dbReference type="EMBL" id="MBM7713042.1"/>
    </source>
</evidence>
<proteinExistence type="predicted"/>
<evidence type="ECO:0000313" key="2">
    <source>
        <dbReference type="Proteomes" id="UP000823485"/>
    </source>
</evidence>
<sequence length="65" mass="7111">MDNRILVVEKGILVHTIYEASLEAEGTPIIEGTFAETTSAWTGTFTSDCGQVYEIIDGYIIKEVA</sequence>